<geneLocation type="plasmid" evidence="5">
    <name>pmppla107</name>
</geneLocation>
<evidence type="ECO:0000259" key="3">
    <source>
        <dbReference type="PROSITE" id="PS51635"/>
    </source>
</evidence>
<evidence type="ECO:0000313" key="4">
    <source>
        <dbReference type="EMBL" id="AXH60368.1"/>
    </source>
</evidence>
<dbReference type="InterPro" id="IPR052580">
    <property type="entry name" value="Lipid_Hydrolase"/>
</dbReference>
<evidence type="ECO:0000313" key="5">
    <source>
        <dbReference type="Proteomes" id="UP000006426"/>
    </source>
</evidence>
<keyword evidence="4" id="KW-0614">Plasmid</keyword>
<reference evidence="4 5" key="1">
    <citation type="journal article" date="2011" name="PLoS Pathog.">
        <title>Dynamic evolution of pathogenicity revealed by sequencing and comparative genomics of 19 Pseudomonas syringae isolates.</title>
        <authorList>
            <person name="Baltrus D.A."/>
            <person name="Nishimura M.T."/>
            <person name="Romanchuk A."/>
            <person name="Chang J.H."/>
            <person name="Mukhtar M.S."/>
            <person name="Cherkis K."/>
            <person name="Roach J."/>
            <person name="Grant S.R."/>
            <person name="Jones C.D."/>
            <person name="Dangl J.L."/>
        </authorList>
    </citation>
    <scope>NUCLEOTIDE SEQUENCE [LARGE SCALE GENOMIC DNA]</scope>
    <source>
        <strain evidence="4 5">M301315</strain>
    </source>
</reference>
<dbReference type="PANTHER" id="PTHR46394:SF1">
    <property type="entry name" value="PNPLA DOMAIN-CONTAINING PROTEIN"/>
    <property type="match status" value="1"/>
</dbReference>
<accession>A0AAD0VAJ4</accession>
<dbReference type="GO" id="GO:0016787">
    <property type="term" value="F:hydrolase activity"/>
    <property type="evidence" value="ECO:0007669"/>
    <property type="project" value="UniProtKB-UniRule"/>
</dbReference>
<evidence type="ECO:0000256" key="1">
    <source>
        <dbReference type="ARBA" id="ARBA00023098"/>
    </source>
</evidence>
<feature type="active site" description="Nucleophile" evidence="2">
    <location>
        <position position="212"/>
    </location>
</feature>
<dbReference type="EMBL" id="CP031226">
    <property type="protein sequence ID" value="AXH60368.1"/>
    <property type="molecule type" value="Genomic_DNA"/>
</dbReference>
<dbReference type="GO" id="GO:0016042">
    <property type="term" value="P:lipid catabolic process"/>
    <property type="evidence" value="ECO:0007669"/>
    <property type="project" value="UniProtKB-UniRule"/>
</dbReference>
<proteinExistence type="predicted"/>
<keyword evidence="1 2" id="KW-0443">Lipid metabolism</keyword>
<dbReference type="PROSITE" id="PS51635">
    <property type="entry name" value="PNPLA"/>
    <property type="match status" value="1"/>
</dbReference>
<sequence length="785" mass="88561">MSQELHQLKIKRQEAYAVFLRERLIHDMALVIVEGWTAFMKVASYLYDPKDLMRAENQDAYMLSVLVRTMNKELSHPGQFVALEDPLGRKNQHLLRDLERGLNQIDPALTKRFLRLRDHLSNLSRSIQRVWETADTPERQRKLLDLGKQRDNVLESACARAIAIKKGREAEFAPEALVFQGGGAKGISYSGVIEWLERMGLLDNIRFVAGTSAGAMMGVLVALGFKAEEIMEIAQKGRFAQFFAEATLPVSLVAKYGDKIKDAFKTGWNKLHRRTHLTAADTHASPHTEGFMLKDFSKSYMLPALIANTDLTLQHLMKAGEEVVHQELKDLENHPREGKKSLGEIYQLARTQFLLDMEKQGMRKEAETLQFASLLGRSEAFQGAVQCIRVAKAKLEPESETIEEFIGDIIQYRLDKLPVHALEAITPPLKTRSDKRNVTFSQLQQLAERYPDEGFKEFGVSITDHFMPTSIKGVVKFTSRLVKKSMDAVTGKSPVFEGLGAQDNRFFFRPVLARAANPDGRFGEYQHMPIKTAVRASMNLPVLFSTMEYEDLNCIDGGTNNNLPFNMHADRFDSPEEADAKTIGFVLSPLESDLEFQAVDELIRNKDGKLRIILDEEIRDQMREYEQNALKIGDHGTVGVLGRFWSKAKITTMRAVSVSIRNFMAHHNSTPLSDAALNNIATIHSGSVDTADFHLPLEQRKALHTAGEIAALNLISMKEDRQYRYAICRLRSLTLQEKLLSEKLGIEPFAQGLLDTYDDEEMLRAALSDPRLDSHGFGEVLQGRV</sequence>
<name>A0AAD0VAJ4_PSEAV</name>
<feature type="short sequence motif" description="GXGXXG" evidence="2">
    <location>
        <begin position="181"/>
        <end position="186"/>
    </location>
</feature>
<evidence type="ECO:0000256" key="2">
    <source>
        <dbReference type="PROSITE-ProRule" id="PRU01161"/>
    </source>
</evidence>
<feature type="short sequence motif" description="GXSXG" evidence="2">
    <location>
        <begin position="210"/>
        <end position="214"/>
    </location>
</feature>
<organism evidence="4 5">
    <name type="scientific">Pseudomonas amygdali pv. lachrymans str. M301315</name>
    <dbReference type="NCBI Taxonomy" id="629260"/>
    <lineage>
        <taxon>Bacteria</taxon>
        <taxon>Pseudomonadati</taxon>
        <taxon>Pseudomonadota</taxon>
        <taxon>Gammaproteobacteria</taxon>
        <taxon>Pseudomonadales</taxon>
        <taxon>Pseudomonadaceae</taxon>
        <taxon>Pseudomonas</taxon>
        <taxon>Pseudomonas amygdali</taxon>
    </lineage>
</organism>
<gene>
    <name evidence="4" type="ORF">PLA107_034935</name>
</gene>
<feature type="active site" description="Proton acceptor" evidence="2">
    <location>
        <position position="556"/>
    </location>
</feature>
<dbReference type="InterPro" id="IPR016035">
    <property type="entry name" value="Acyl_Trfase/lysoPLipase"/>
</dbReference>
<dbReference type="SUPFAM" id="SSF52151">
    <property type="entry name" value="FabD/lysophospholipase-like"/>
    <property type="match status" value="1"/>
</dbReference>
<dbReference type="Gene3D" id="3.40.1090.10">
    <property type="entry name" value="Cytosolic phospholipase A2 catalytic domain"/>
    <property type="match status" value="1"/>
</dbReference>
<feature type="domain" description="PNPLA" evidence="3">
    <location>
        <begin position="177"/>
        <end position="569"/>
    </location>
</feature>
<feature type="short sequence motif" description="DGA/G" evidence="2">
    <location>
        <begin position="556"/>
        <end position="558"/>
    </location>
</feature>
<keyword evidence="2" id="KW-0442">Lipid degradation</keyword>
<dbReference type="RefSeq" id="WP_005742483.1">
    <property type="nucleotide sequence ID" value="NZ_CP031226.1"/>
</dbReference>
<dbReference type="Proteomes" id="UP000006426">
    <property type="component" value="Plasmid pmppla107"/>
</dbReference>
<dbReference type="PANTHER" id="PTHR46394">
    <property type="entry name" value="ANNEXIN"/>
    <property type="match status" value="1"/>
</dbReference>
<keyword evidence="2 4" id="KW-0378">Hydrolase</keyword>
<protein>
    <submittedName>
        <fullName evidence="4">Alpha/beta hydrolase</fullName>
    </submittedName>
</protein>
<dbReference type="InterPro" id="IPR002641">
    <property type="entry name" value="PNPLA_dom"/>
</dbReference>
<dbReference type="GeneID" id="39474158"/>
<dbReference type="Pfam" id="PF01734">
    <property type="entry name" value="Patatin"/>
    <property type="match status" value="1"/>
</dbReference>
<dbReference type="AlphaFoldDB" id="A0AAD0VAJ4"/>